<name>M9LQZ3_PAEPP</name>
<sequence>MSCQEEGVLAVGSGPFLHSLVESWYESGLSKLTVFVTTNLEEPANTAELAKLREHALRGAEEASLHIVAATEDKDPEWRTIIQPFSFLLYVSQHGDVEELRKLQHACIAEQKSMIPAVVLQGRGMAGPLLHPNGEGRWESAWRGIHSTVFPEVRKPQRFSAAAVAILSNLLVHEWQKAITEEKETDGRNQCYILDPDTLTGIWHPIRPHPVVSGVETARLVENFELRLEKSHEPADTEEWFTCFNRLTSAATGIFHAWEEADLIQLPLAQCLVQPVDPLSEGPAQLLPPIIRSGLTHEEARRESGLAGLEAYAARLMPLLFPGWLSSQREDIGIGAGFSIAEAVERAFRACLATAWSKRMRMLADKKLAVTHIEYGQIEDVRCRYYLQALHITEGGTQLAVGEPLLGCPVVWVRSGSSWHGSADLDLTLALRQSLQKALTKTAGVASSSVRWKEDKAQDIMVSNSAPPKHASWLLGAVQRLNQGHQRLEVFDMRSEFFLGTGPFVIYGVRLGEEESP</sequence>
<proteinExistence type="predicted"/>
<dbReference type="Gene3D" id="3.40.50.720">
    <property type="entry name" value="NAD(P)-binding Rossmann-like Domain"/>
    <property type="match status" value="1"/>
</dbReference>
<dbReference type="EMBL" id="BALG01000224">
    <property type="protein sequence ID" value="GAC43546.1"/>
    <property type="molecule type" value="Genomic_DNA"/>
</dbReference>
<comment type="caution">
    <text evidence="1">The sequence shown here is derived from an EMBL/GenBank/DDBJ whole genome shotgun (WGS) entry which is preliminary data.</text>
</comment>
<dbReference type="RefSeq" id="WP_006287213.1">
    <property type="nucleotide sequence ID" value="NZ_BALG01000224.1"/>
</dbReference>
<dbReference type="AlphaFoldDB" id="M9LQZ3"/>
<protein>
    <submittedName>
        <fullName evidence="1">Leucine-rich repeat protein</fullName>
    </submittedName>
</protein>
<accession>M9LQZ3</accession>
<keyword evidence="2" id="KW-1185">Reference proteome</keyword>
<evidence type="ECO:0000313" key="2">
    <source>
        <dbReference type="Proteomes" id="UP000029453"/>
    </source>
</evidence>
<dbReference type="Proteomes" id="UP000029453">
    <property type="component" value="Unassembled WGS sequence"/>
</dbReference>
<evidence type="ECO:0000313" key="1">
    <source>
        <dbReference type="EMBL" id="GAC43546.1"/>
    </source>
</evidence>
<organism evidence="1 2">
    <name type="scientific">Paenibacillus popilliae ATCC 14706</name>
    <dbReference type="NCBI Taxonomy" id="1212764"/>
    <lineage>
        <taxon>Bacteria</taxon>
        <taxon>Bacillati</taxon>
        <taxon>Bacillota</taxon>
        <taxon>Bacilli</taxon>
        <taxon>Bacillales</taxon>
        <taxon>Paenibacillaceae</taxon>
        <taxon>Paenibacillus</taxon>
    </lineage>
</organism>
<dbReference type="OrthoDB" id="2369163at2"/>
<gene>
    <name evidence="1" type="ORF">PPOP_2929</name>
</gene>
<reference evidence="1 2" key="1">
    <citation type="submission" date="2012-10" db="EMBL/GenBank/DDBJ databases">
        <title>Draft Genome Sequence of Paenibacillus popilliae ATCC 14706T.</title>
        <authorList>
            <person name="Iiyama K."/>
            <person name="Mori K."/>
            <person name="Mon H."/>
            <person name="Chieda Y."/>
            <person name="Lee J.M."/>
            <person name="Kusakabe T."/>
            <person name="Tashiro K."/>
            <person name="Asano S."/>
            <person name="Yasunaga-Aoki C."/>
            <person name="Shimizu S."/>
        </authorList>
    </citation>
    <scope>NUCLEOTIDE SEQUENCE [LARGE SCALE GENOMIC DNA]</scope>
    <source>
        <strain evidence="1 2">ATCC 14706</strain>
    </source>
</reference>